<evidence type="ECO:0000313" key="2">
    <source>
        <dbReference type="EMBL" id="TWE06422.1"/>
    </source>
</evidence>
<dbReference type="Proteomes" id="UP000319671">
    <property type="component" value="Unassembled WGS sequence"/>
</dbReference>
<comment type="caution">
    <text evidence="2">The sequence shown here is derived from an EMBL/GenBank/DDBJ whole genome shotgun (WGS) entry which is preliminary data.</text>
</comment>
<sequence>MTNLSKQVFIYSLGTFSFHDDEENKIFKKMQNLKGYKKRLSQMKSNLNSSELSKKDLKEAKRKINDEIKQVNQEVTKLKLDLYEAFDKHEGTRTLRQEELNKRNVIAVFDSVLTRTLEMEGNEPSEDIVIIQSYHFQVLEGLIKDGFYNSKGEKYIFFSGSAGQIRQKKGVWIKETLWNTYKDTLTCGLDIAEINEKGGCNINKYLSYKALINSASEEIKDFDINKCIVVDDMELTVNDEVDYINRDTFEIERQSMDVPITATDGVGMILPSISKKNFMVRLPWIKGLLASYDFTKHGNKVKDIYNREWDVIDDQIEIIFTKSQFKMHSYFESWDDYKERFEKYNCQAAKLNEEDDFNDGKLSYQMLQSLVNVTDEELENIASSTIEDIRKIGEDQEVMLKVLGATETNERKRSFQNALLMYPQLLNDAHSKETIKTKKKALVNDARTGKLNVNGAFTFIIPDLYSFCEMLFKGEAKSLLKKNEVYYRKHEEGMVSILRSPHLYREWGIKNNVLDAQKEEYFQTDAIYVSNEDLLSKLIQCDFDGDKVLVLSEHKDSTLLEIAQRNMHGIVPLYYKMEKAKPQEINGNNIYAGLKAAFDSNGAIGEYSNNVTKVWNSENVNLDAIRYFCMICNFEIDYAKTLFHLNTEKIDEELKQYINANLPHFFAYDKRKNKKNKGKVVKKVKVEDSNTSTVNRLEDIIPNKRINFQKVAGRFDYRLLMRDKKVVLDTVIIEKYTELDQNKKDLIKIDETSKKKGKLYIYQYIRDELLKVNDDPYYVTDVLIEYLYGVKDSKYKDSLWESFGDIIEENLTRNLIEAKECEDCGDKYRKTKKRQVRCEGCQKKRDRENSRLRMQKKRKNDSA</sequence>
<keyword evidence="1" id="KW-0175">Coiled coil</keyword>
<protein>
    <submittedName>
        <fullName evidence="2">Uncharacterized protein</fullName>
    </submittedName>
</protein>
<feature type="coiled-coil region" evidence="1">
    <location>
        <begin position="40"/>
        <end position="81"/>
    </location>
</feature>
<proteinExistence type="predicted"/>
<gene>
    <name evidence="2" type="ORF">FB550_102444</name>
</gene>
<reference evidence="2 3" key="1">
    <citation type="submission" date="2019-06" db="EMBL/GenBank/DDBJ databases">
        <title>Sorghum-associated microbial communities from plants grown in Nebraska, USA.</title>
        <authorList>
            <person name="Schachtman D."/>
        </authorList>
    </citation>
    <scope>NUCLEOTIDE SEQUENCE [LARGE SCALE GENOMIC DNA]</scope>
    <source>
        <strain evidence="2 3">2482</strain>
    </source>
</reference>
<evidence type="ECO:0000256" key="1">
    <source>
        <dbReference type="SAM" id="Coils"/>
    </source>
</evidence>
<organism evidence="2 3">
    <name type="scientific">Neobacillus bataviensis</name>
    <dbReference type="NCBI Taxonomy" id="220685"/>
    <lineage>
        <taxon>Bacteria</taxon>
        <taxon>Bacillati</taxon>
        <taxon>Bacillota</taxon>
        <taxon>Bacilli</taxon>
        <taxon>Bacillales</taxon>
        <taxon>Bacillaceae</taxon>
        <taxon>Neobacillus</taxon>
    </lineage>
</organism>
<name>A0A561DSS6_9BACI</name>
<keyword evidence="3" id="KW-1185">Reference proteome</keyword>
<dbReference type="EMBL" id="VIVN01000002">
    <property type="protein sequence ID" value="TWE06422.1"/>
    <property type="molecule type" value="Genomic_DNA"/>
</dbReference>
<dbReference type="RefSeq" id="WP_144563172.1">
    <property type="nucleotide sequence ID" value="NZ_VIVN01000002.1"/>
</dbReference>
<dbReference type="AlphaFoldDB" id="A0A561DSS6"/>
<accession>A0A561DSS6</accession>
<evidence type="ECO:0000313" key="3">
    <source>
        <dbReference type="Proteomes" id="UP000319671"/>
    </source>
</evidence>